<keyword evidence="2" id="KW-1185">Reference proteome</keyword>
<evidence type="ECO:0000313" key="1">
    <source>
        <dbReference type="EMBL" id="KAF8657506.1"/>
    </source>
</evidence>
<protein>
    <recommendedName>
        <fullName evidence="3">RNase H type-1 domain-containing protein</fullName>
    </recommendedName>
</protein>
<comment type="caution">
    <text evidence="1">The sequence shown here is derived from an EMBL/GenBank/DDBJ whole genome shotgun (WGS) entry which is preliminary data.</text>
</comment>
<evidence type="ECO:0008006" key="3">
    <source>
        <dbReference type="Google" id="ProtNLM"/>
    </source>
</evidence>
<accession>A0A835E2M5</accession>
<organism evidence="1 2">
    <name type="scientific">Digitaria exilis</name>
    <dbReference type="NCBI Taxonomy" id="1010633"/>
    <lineage>
        <taxon>Eukaryota</taxon>
        <taxon>Viridiplantae</taxon>
        <taxon>Streptophyta</taxon>
        <taxon>Embryophyta</taxon>
        <taxon>Tracheophyta</taxon>
        <taxon>Spermatophyta</taxon>
        <taxon>Magnoliopsida</taxon>
        <taxon>Liliopsida</taxon>
        <taxon>Poales</taxon>
        <taxon>Poaceae</taxon>
        <taxon>PACMAD clade</taxon>
        <taxon>Panicoideae</taxon>
        <taxon>Panicodae</taxon>
        <taxon>Paniceae</taxon>
        <taxon>Anthephorinae</taxon>
        <taxon>Digitaria</taxon>
    </lineage>
</organism>
<dbReference type="OrthoDB" id="717604at2759"/>
<proteinExistence type="predicted"/>
<dbReference type="EMBL" id="JACEFO010002497">
    <property type="protein sequence ID" value="KAF8657506.1"/>
    <property type="molecule type" value="Genomic_DNA"/>
</dbReference>
<dbReference type="AlphaFoldDB" id="A0A835E2M5"/>
<dbReference type="Proteomes" id="UP000636709">
    <property type="component" value="Unassembled WGS sequence"/>
</dbReference>
<evidence type="ECO:0000313" key="2">
    <source>
        <dbReference type="Proteomes" id="UP000636709"/>
    </source>
</evidence>
<name>A0A835E2M5_9POAL</name>
<reference evidence="1" key="1">
    <citation type="submission" date="2020-07" db="EMBL/GenBank/DDBJ databases">
        <title>Genome sequence and genetic diversity analysis of an under-domesticated orphan crop, white fonio (Digitaria exilis).</title>
        <authorList>
            <person name="Bennetzen J.L."/>
            <person name="Chen S."/>
            <person name="Ma X."/>
            <person name="Wang X."/>
            <person name="Yssel A.E.J."/>
            <person name="Chaluvadi S.R."/>
            <person name="Johnson M."/>
            <person name="Gangashetty P."/>
            <person name="Hamidou F."/>
            <person name="Sanogo M.D."/>
            <person name="Zwaenepoel A."/>
            <person name="Wallace J."/>
            <person name="Van De Peer Y."/>
            <person name="Van Deynze A."/>
        </authorList>
    </citation>
    <scope>NUCLEOTIDE SEQUENCE</scope>
    <source>
        <tissue evidence="1">Leaves</tissue>
    </source>
</reference>
<sequence length="83" mass="9223">MRDIWELPKKADLVHSGPDWLLLVLDSDAECVEAMACLEGIRIGVKWPDRDFILESDNASLIDKLRMGGINKPLVAPVIHNTG</sequence>
<gene>
    <name evidence="1" type="ORF">HU200_060068</name>
</gene>